<feature type="region of interest" description="Disordered" evidence="1">
    <location>
        <begin position="1"/>
        <end position="141"/>
    </location>
</feature>
<feature type="region of interest" description="Disordered" evidence="1">
    <location>
        <begin position="361"/>
        <end position="399"/>
    </location>
</feature>
<evidence type="ECO:0000313" key="3">
    <source>
        <dbReference type="Proteomes" id="UP000076727"/>
    </source>
</evidence>
<keyword evidence="3" id="KW-1185">Reference proteome</keyword>
<feature type="non-terminal residue" evidence="2">
    <location>
        <position position="558"/>
    </location>
</feature>
<dbReference type="Proteomes" id="UP000076727">
    <property type="component" value="Unassembled WGS sequence"/>
</dbReference>
<sequence length="558" mass="59757">MSALSDASPTSSPSLSPTRSRRLSARRGSISASDPWGAYNDLNNNPSRATSSKLTIVRVPKEDEDSTQQRRHRRVGSNASISSNSSSGKGETGRMSFAFSSFTPANKDGQPKCSDGSPTASPRVRPHSPGSLSRRYSGSMAHANKLSPEQLLDVARSSCNPRPAVAASTPSPVAPAAPAPVSFTPLPDSIYLPFVDRASEVAQLMTTPPSAKLFALLAQTYPADARTRTGSESVETLLAKDPRQWTYAELEFWLKDVDRDTVTDVQWAMKARACIMSKSELIWERIKGALGVPHELDVDEGELPTIAEPVADATAVVENESEKYPAVFESPGPSFTVNPASPNFEGDDMILIEPVVALNRDHPPTSSAFDPHATHELTDVREEDEDADENRENAAADDTLEPDVHGLRIMTSPASPGTAIYASSPAHSPSPMLLGSPAISPLAIPRSHSFHLHDKDVPYDALAERGPGHPLFPSSFAQLSMRPTLGSNRPNRAQSLWNPPAPAFGNPDSIRASVHGGPRSIGNGNGYRPFTRDWAHAYDPARHEFAVASSTGSVSALG</sequence>
<accession>A0A165RHK3</accession>
<organism evidence="2 3">
    <name type="scientific">Daedalea quercina L-15889</name>
    <dbReference type="NCBI Taxonomy" id="1314783"/>
    <lineage>
        <taxon>Eukaryota</taxon>
        <taxon>Fungi</taxon>
        <taxon>Dikarya</taxon>
        <taxon>Basidiomycota</taxon>
        <taxon>Agaricomycotina</taxon>
        <taxon>Agaricomycetes</taxon>
        <taxon>Polyporales</taxon>
        <taxon>Fomitopsis</taxon>
    </lineage>
</organism>
<dbReference type="STRING" id="1314783.A0A165RHK3"/>
<dbReference type="EMBL" id="KV429049">
    <property type="protein sequence ID" value="KZT70761.1"/>
    <property type="molecule type" value="Genomic_DNA"/>
</dbReference>
<dbReference type="AlphaFoldDB" id="A0A165RHK3"/>
<proteinExistence type="predicted"/>
<feature type="compositionally biased region" description="Low complexity" evidence="1">
    <location>
        <begin position="77"/>
        <end position="87"/>
    </location>
</feature>
<feature type="compositionally biased region" description="Low complexity" evidence="1">
    <location>
        <begin position="1"/>
        <end position="18"/>
    </location>
</feature>
<protein>
    <submittedName>
        <fullName evidence="2">Uncharacterized protein</fullName>
    </submittedName>
</protein>
<evidence type="ECO:0000313" key="2">
    <source>
        <dbReference type="EMBL" id="KZT70761.1"/>
    </source>
</evidence>
<evidence type="ECO:0000256" key="1">
    <source>
        <dbReference type="SAM" id="MobiDB-lite"/>
    </source>
</evidence>
<reference evidence="2 3" key="1">
    <citation type="journal article" date="2016" name="Mol. Biol. Evol.">
        <title>Comparative Genomics of Early-Diverging Mushroom-Forming Fungi Provides Insights into the Origins of Lignocellulose Decay Capabilities.</title>
        <authorList>
            <person name="Nagy L.G."/>
            <person name="Riley R."/>
            <person name="Tritt A."/>
            <person name="Adam C."/>
            <person name="Daum C."/>
            <person name="Floudas D."/>
            <person name="Sun H."/>
            <person name="Yadav J.S."/>
            <person name="Pangilinan J."/>
            <person name="Larsson K.H."/>
            <person name="Matsuura K."/>
            <person name="Barry K."/>
            <person name="Labutti K."/>
            <person name="Kuo R."/>
            <person name="Ohm R.A."/>
            <person name="Bhattacharya S.S."/>
            <person name="Shirouzu T."/>
            <person name="Yoshinaga Y."/>
            <person name="Martin F.M."/>
            <person name="Grigoriev I.V."/>
            <person name="Hibbett D.S."/>
        </authorList>
    </citation>
    <scope>NUCLEOTIDE SEQUENCE [LARGE SCALE GENOMIC DNA]</scope>
    <source>
        <strain evidence="2 3">L-15889</strain>
    </source>
</reference>
<gene>
    <name evidence="2" type="ORF">DAEQUDRAFT_724887</name>
</gene>
<feature type="compositionally biased region" description="Polar residues" evidence="1">
    <location>
        <begin position="41"/>
        <end position="54"/>
    </location>
</feature>
<dbReference type="OrthoDB" id="2591449at2759"/>
<name>A0A165RHK3_9APHY</name>
<feature type="region of interest" description="Disordered" evidence="1">
    <location>
        <begin position="498"/>
        <end position="525"/>
    </location>
</feature>